<dbReference type="Gene3D" id="1.10.1200.10">
    <property type="entry name" value="ACP-like"/>
    <property type="match status" value="1"/>
</dbReference>
<keyword evidence="4" id="KW-1185">Reference proteome</keyword>
<dbReference type="InterPro" id="IPR009081">
    <property type="entry name" value="PP-bd_ACP"/>
</dbReference>
<evidence type="ECO:0000259" key="2">
    <source>
        <dbReference type="PROSITE" id="PS50075"/>
    </source>
</evidence>
<proteinExistence type="inferred from homology"/>
<dbReference type="Pfam" id="PF01553">
    <property type="entry name" value="Acyltransferase"/>
    <property type="match status" value="1"/>
</dbReference>
<sequence>MADRSLLHRFFRVAALSPDRSFLEWQDGDPRRRRSLSYRDAARMVVRLSKEIGRRLPPGPVLVACPPGPEFVVGELALMLAARLPVLVDHLLPPDSLREVAELFEVRSVYASPEIFAALSRPDLSHLLPALPETNDSDAGDQDPLLDRALPEGEETVAHLLLTSGTTGRPKGVPLTHRNLLSNAEAILSRGVYSDGDRVLCVLPLHHSYPYMVNLLLPLSVAGTAVFSPDLAPQTLREILAQDRISLFPAVPLLWEGFHRRIEEEIARRPAPVVRLIREGLIPLSLSLRRRWGINAGRWLFPAVSRTFGPTMKALASGGAALRPEVVRDFIAMGLVMLEGYGLTETSPVVSMTTPEDLAIGTVGPPLPGVEVRILPAEEGRPGGRVQVRGPSVAPCYWTGAGKTLALVDGEGWFDTGDLGRWEEGRLRLVGREKEVLVLPNGKNIFAEPIESGLSRGAGVAEAAVLLEGKALVALIRPEADPAPPPEALSALVEGINRHLPSHSRIAAYEVVTEPLPRTRLGKLRRFLLPEIYRTARHSRLSRGRAESSEPADSPLFEKVRALLSRMAGEDVPVVDEARLEADLGFDSLARIELLAEIEEILGREIPDDLLSEIATVGDLRAKLSSLAPEGPDGKGPAEELLFRPLSPEEEGKIPPRGRSLRLLTFRERLLYRALRGAGRLFFRIRWPRWRREGEAFRLEDPALEGAEIRLPPGPFVIVANHASYLDGPLLALMLPPEILSRTLFWGFAPIFDGPLSAFKNLFGIVSIDPESALSGLRIALHLLKSGRGLGVFPEGERSIDGQVGNFRPGVGTILARMKLPVLCVGISGAFEALPPHRLLPRPARILLRPGIFLSPSDYAGLSEAEIVRLLERRVREILRD</sequence>
<dbReference type="PANTHER" id="PTHR43201">
    <property type="entry name" value="ACYL-COA SYNTHETASE"/>
    <property type="match status" value="1"/>
</dbReference>
<protein>
    <submittedName>
        <fullName evidence="3">Long-chain-fatty-acid--CoA ligase</fullName>
    </submittedName>
</protein>
<dbReference type="Gene3D" id="3.30.300.30">
    <property type="match status" value="1"/>
</dbReference>
<dbReference type="GO" id="GO:0031956">
    <property type="term" value="F:medium-chain fatty acid-CoA ligase activity"/>
    <property type="evidence" value="ECO:0007669"/>
    <property type="project" value="TreeGrafter"/>
</dbReference>
<dbReference type="InterPro" id="IPR002123">
    <property type="entry name" value="Plipid/glycerol_acylTrfase"/>
</dbReference>
<name>C6HW64_9BACT</name>
<dbReference type="InterPro" id="IPR045851">
    <property type="entry name" value="AMP-bd_C_sf"/>
</dbReference>
<evidence type="ECO:0000313" key="4">
    <source>
        <dbReference type="Proteomes" id="UP000009374"/>
    </source>
</evidence>
<dbReference type="Gene3D" id="3.40.50.12780">
    <property type="entry name" value="N-terminal domain of ligase-like"/>
    <property type="match status" value="1"/>
</dbReference>
<dbReference type="GO" id="GO:0006631">
    <property type="term" value="P:fatty acid metabolic process"/>
    <property type="evidence" value="ECO:0007669"/>
    <property type="project" value="TreeGrafter"/>
</dbReference>
<dbReference type="Pfam" id="PF00550">
    <property type="entry name" value="PP-binding"/>
    <property type="match status" value="1"/>
</dbReference>
<accession>C6HW64</accession>
<evidence type="ECO:0000256" key="1">
    <source>
        <dbReference type="ARBA" id="ARBA00006432"/>
    </source>
</evidence>
<dbReference type="CDD" id="cd07989">
    <property type="entry name" value="LPLAT_AGPAT-like"/>
    <property type="match status" value="1"/>
</dbReference>
<reference evidence="3 4" key="1">
    <citation type="journal article" date="2009" name="Appl. Environ. Microbiol.">
        <title>Community genomic and proteomic analyses of chemoautotrophic iron-oxidizing "Leptospirillum rubarum" (Group II) and "Leptospirillum ferrodiazotrophum" (Group III) bacteria in acid mine drainage biofilms.</title>
        <authorList>
            <person name="Goltsman D.S."/>
            <person name="Denef V.J."/>
            <person name="Singer S.W."/>
            <person name="VerBerkmoes N.C."/>
            <person name="Lefsrud M."/>
            <person name="Mueller R.S."/>
            <person name="Dick G.J."/>
            <person name="Sun C.L."/>
            <person name="Wheeler K.E."/>
            <person name="Zemla A."/>
            <person name="Baker B.J."/>
            <person name="Hauser L."/>
            <person name="Land M."/>
            <person name="Shah M.B."/>
            <person name="Thelen M.P."/>
            <person name="Hettich R.L."/>
            <person name="Banfield J.F."/>
        </authorList>
    </citation>
    <scope>NUCLEOTIDE SEQUENCE [LARGE SCALE GENOMIC DNA]</scope>
</reference>
<feature type="domain" description="Carrier" evidence="2">
    <location>
        <begin position="554"/>
        <end position="628"/>
    </location>
</feature>
<dbReference type="InterPro" id="IPR000873">
    <property type="entry name" value="AMP-dep_synth/lig_dom"/>
</dbReference>
<dbReference type="PROSITE" id="PS00455">
    <property type="entry name" value="AMP_BINDING"/>
    <property type="match status" value="1"/>
</dbReference>
<dbReference type="GO" id="GO:0016746">
    <property type="term" value="F:acyltransferase activity"/>
    <property type="evidence" value="ECO:0007669"/>
    <property type="project" value="InterPro"/>
</dbReference>
<dbReference type="EMBL" id="GG693868">
    <property type="protein sequence ID" value="EES53169.1"/>
    <property type="molecule type" value="Genomic_DNA"/>
</dbReference>
<dbReference type="InterPro" id="IPR042099">
    <property type="entry name" value="ANL_N_sf"/>
</dbReference>
<dbReference type="Pfam" id="PF13193">
    <property type="entry name" value="AMP-binding_C"/>
    <property type="match status" value="1"/>
</dbReference>
<dbReference type="SUPFAM" id="SSF56801">
    <property type="entry name" value="Acetyl-CoA synthetase-like"/>
    <property type="match status" value="1"/>
</dbReference>
<dbReference type="InterPro" id="IPR020845">
    <property type="entry name" value="AMP-binding_CS"/>
</dbReference>
<dbReference type="PANTHER" id="PTHR43201:SF8">
    <property type="entry name" value="ACYL-COA SYNTHETASE FAMILY MEMBER 3"/>
    <property type="match status" value="1"/>
</dbReference>
<dbReference type="AlphaFoldDB" id="C6HW64"/>
<dbReference type="InterPro" id="IPR036736">
    <property type="entry name" value="ACP-like_sf"/>
</dbReference>
<dbReference type="SUPFAM" id="SSF47336">
    <property type="entry name" value="ACP-like"/>
    <property type="match status" value="1"/>
</dbReference>
<evidence type="ECO:0000313" key="3">
    <source>
        <dbReference type="EMBL" id="EES53169.1"/>
    </source>
</evidence>
<dbReference type="PROSITE" id="PS50075">
    <property type="entry name" value="CARRIER"/>
    <property type="match status" value="1"/>
</dbReference>
<keyword evidence="3" id="KW-0436">Ligase</keyword>
<dbReference type="Proteomes" id="UP000009374">
    <property type="component" value="Unassembled WGS sequence"/>
</dbReference>
<dbReference type="InterPro" id="IPR025110">
    <property type="entry name" value="AMP-bd_C"/>
</dbReference>
<organism evidence="3 4">
    <name type="scientific">Leptospirillum ferrodiazotrophum</name>
    <dbReference type="NCBI Taxonomy" id="412449"/>
    <lineage>
        <taxon>Bacteria</taxon>
        <taxon>Pseudomonadati</taxon>
        <taxon>Nitrospirota</taxon>
        <taxon>Nitrospiria</taxon>
        <taxon>Nitrospirales</taxon>
        <taxon>Nitrospiraceae</taxon>
        <taxon>Leptospirillum</taxon>
    </lineage>
</organism>
<dbReference type="SMART" id="SM00563">
    <property type="entry name" value="PlsC"/>
    <property type="match status" value="1"/>
</dbReference>
<comment type="similarity">
    <text evidence="1">Belongs to the ATP-dependent AMP-binding enzyme family.</text>
</comment>
<dbReference type="SUPFAM" id="SSF69593">
    <property type="entry name" value="Glycerol-3-phosphate (1)-acyltransferase"/>
    <property type="match status" value="1"/>
</dbReference>
<dbReference type="Pfam" id="PF00501">
    <property type="entry name" value="AMP-binding"/>
    <property type="match status" value="1"/>
</dbReference>
<gene>
    <name evidence="3" type="ORF">UBAL3_80290044</name>
</gene>